<reference evidence="3" key="1">
    <citation type="submission" date="2016-06" db="EMBL/GenBank/DDBJ databases">
        <authorList>
            <person name="Varghese N."/>
            <person name="Submissions Spin"/>
        </authorList>
    </citation>
    <scope>NUCLEOTIDE SEQUENCE [LARGE SCALE GENOMIC DNA]</scope>
    <source>
        <strain evidence="3">DSM 43817</strain>
    </source>
</reference>
<proteinExistence type="predicted"/>
<protein>
    <submittedName>
        <fullName evidence="2">Uncharacterized protein</fullName>
    </submittedName>
</protein>
<dbReference type="EMBL" id="FMHW01000002">
    <property type="protein sequence ID" value="SCL20417.1"/>
    <property type="molecule type" value="Genomic_DNA"/>
</dbReference>
<dbReference type="STRING" id="145854.GA0074692_0862"/>
<name>A0A1C6RTT0_9ACTN</name>
<accession>A0A1C6RTT0</accession>
<organism evidence="2 3">
    <name type="scientific">Micromonospora pallida</name>
    <dbReference type="NCBI Taxonomy" id="145854"/>
    <lineage>
        <taxon>Bacteria</taxon>
        <taxon>Bacillati</taxon>
        <taxon>Actinomycetota</taxon>
        <taxon>Actinomycetes</taxon>
        <taxon>Micromonosporales</taxon>
        <taxon>Micromonosporaceae</taxon>
        <taxon>Micromonospora</taxon>
    </lineage>
</organism>
<evidence type="ECO:0000313" key="2">
    <source>
        <dbReference type="EMBL" id="SCL20417.1"/>
    </source>
</evidence>
<dbReference type="OrthoDB" id="3405846at2"/>
<gene>
    <name evidence="2" type="ORF">GA0074692_0862</name>
</gene>
<dbReference type="RefSeq" id="WP_091639549.1">
    <property type="nucleotide sequence ID" value="NZ_FMHW01000002.1"/>
</dbReference>
<dbReference type="Proteomes" id="UP000198959">
    <property type="component" value="Unassembled WGS sequence"/>
</dbReference>
<feature type="compositionally biased region" description="Low complexity" evidence="1">
    <location>
        <begin position="94"/>
        <end position="103"/>
    </location>
</feature>
<evidence type="ECO:0000256" key="1">
    <source>
        <dbReference type="SAM" id="MobiDB-lite"/>
    </source>
</evidence>
<sequence length="121" mass="13427">MLPATPVDVPENVTDVLLWRMAVRVTADHQPDPRHPGRCANLRCAHEAYPCQPLRDAQRAQHAATRPPRFTPGRARVPVVAAVAQRFAGWFRPTRPTPAVVRPAPEPLPRRQPMAALRLAA</sequence>
<evidence type="ECO:0000313" key="3">
    <source>
        <dbReference type="Proteomes" id="UP000198959"/>
    </source>
</evidence>
<keyword evidence="3" id="KW-1185">Reference proteome</keyword>
<feature type="region of interest" description="Disordered" evidence="1">
    <location>
        <begin position="94"/>
        <end position="121"/>
    </location>
</feature>
<dbReference type="AlphaFoldDB" id="A0A1C6RTT0"/>